<dbReference type="PANTHER" id="PTHR36509:SF2">
    <property type="entry name" value="BLL3101 PROTEIN"/>
    <property type="match status" value="1"/>
</dbReference>
<evidence type="ECO:0000313" key="5">
    <source>
        <dbReference type="Proteomes" id="UP000317933"/>
    </source>
</evidence>
<proteinExistence type="predicted"/>
<dbReference type="InterPro" id="IPR037050">
    <property type="entry name" value="DUF1254_sf"/>
</dbReference>
<feature type="signal peptide" evidence="1">
    <location>
        <begin position="1"/>
        <end position="19"/>
    </location>
</feature>
<gene>
    <name evidence="4" type="ORF">EAH78_29335</name>
</gene>
<dbReference type="Proteomes" id="UP000317933">
    <property type="component" value="Unassembled WGS sequence"/>
</dbReference>
<evidence type="ECO:0000259" key="2">
    <source>
        <dbReference type="Pfam" id="PF06742"/>
    </source>
</evidence>
<keyword evidence="1" id="KW-0732">Signal</keyword>
<dbReference type="InterPro" id="IPR010621">
    <property type="entry name" value="DUF1214"/>
</dbReference>
<evidence type="ECO:0000259" key="3">
    <source>
        <dbReference type="Pfam" id="PF06863"/>
    </source>
</evidence>
<name>A0A502H356_9PSED</name>
<protein>
    <submittedName>
        <fullName evidence="4">DUF1254 domain-containing protein</fullName>
    </submittedName>
</protein>
<dbReference type="SUPFAM" id="SSF160935">
    <property type="entry name" value="VPA0735-like"/>
    <property type="match status" value="1"/>
</dbReference>
<feature type="domain" description="DUF1214" evidence="2">
    <location>
        <begin position="341"/>
        <end position="453"/>
    </location>
</feature>
<dbReference type="Pfam" id="PF06863">
    <property type="entry name" value="DUF1254"/>
    <property type="match status" value="1"/>
</dbReference>
<organism evidence="4 5">
    <name type="scientific">Pseudomonas arsenicoxydans</name>
    <dbReference type="NCBI Taxonomy" id="702115"/>
    <lineage>
        <taxon>Bacteria</taxon>
        <taxon>Pseudomonadati</taxon>
        <taxon>Pseudomonadota</taxon>
        <taxon>Gammaproteobacteria</taxon>
        <taxon>Pseudomonadales</taxon>
        <taxon>Pseudomonadaceae</taxon>
        <taxon>Pseudomonas</taxon>
    </lineage>
</organism>
<dbReference type="PANTHER" id="PTHR36509">
    <property type="entry name" value="BLL3101 PROTEIN"/>
    <property type="match status" value="1"/>
</dbReference>
<accession>A0A502H356</accession>
<sequence>MLRGALAATVLLLANLAAAQTPAQEHNPVEALRIQNIAEEAYIYGLPIVMNYGVMYSYAVDKDSPQYKAPFNHLHNIARVFTPEDKAVVTANSDTPYSFAWLDLRAEPMVLSVPPVEKGRYYSQMLCDGNTYNYGVIGSIATAGVPGDYLVVGPDWKGEMPKGIKKMFRSTTQFSMVGYRTQLFSPQDIENVKAIQAGYKVQPLSTWLKEPAPPAAQAVTFPAADKDSIKKNFFAYLDFALRFAPAAPEEKAIREKLASIGIGNGEMDHFKAVAAVYGEELAAGAAAGDKLITQSISQHGQSVNGWTLMTEGGGNRQRYNGDWQARAAVAKAGIYALDASEARYALTRTLPNGETLDASKHNYTFTFAAGELPPADAFWSVTMYDGATQLLVANPIQRYLINSPMLPNMQKNADGSLTIHIQKDSPGKDKESNWLPAPDGPVYLALRIYGPQEQMNKGQWQVPPLVLAD</sequence>
<dbReference type="Gene3D" id="2.60.40.1610">
    <property type="entry name" value="Domain of unknown function DUF1254"/>
    <property type="match status" value="1"/>
</dbReference>
<dbReference type="Pfam" id="PF06742">
    <property type="entry name" value="DUF1214"/>
    <property type="match status" value="1"/>
</dbReference>
<dbReference type="InterPro" id="IPR010679">
    <property type="entry name" value="DUF1254"/>
</dbReference>
<feature type="domain" description="DUF1254" evidence="3">
    <location>
        <begin position="71"/>
        <end position="203"/>
    </location>
</feature>
<comment type="caution">
    <text evidence="4">The sequence shown here is derived from an EMBL/GenBank/DDBJ whole genome shotgun (WGS) entry which is preliminary data.</text>
</comment>
<dbReference type="EMBL" id="RCZE01000018">
    <property type="protein sequence ID" value="TPG67770.1"/>
    <property type="molecule type" value="Genomic_DNA"/>
</dbReference>
<feature type="chain" id="PRO_5021203950" evidence="1">
    <location>
        <begin position="20"/>
        <end position="469"/>
    </location>
</feature>
<dbReference type="InterPro" id="IPR037049">
    <property type="entry name" value="DUF1214_C_sf"/>
</dbReference>
<evidence type="ECO:0000256" key="1">
    <source>
        <dbReference type="SAM" id="SignalP"/>
    </source>
</evidence>
<dbReference type="Gene3D" id="2.60.120.600">
    <property type="entry name" value="Domain of unknown function DUF1214, C-terminal domain"/>
    <property type="match status" value="1"/>
</dbReference>
<evidence type="ECO:0000313" key="4">
    <source>
        <dbReference type="EMBL" id="TPG67770.1"/>
    </source>
</evidence>
<dbReference type="AlphaFoldDB" id="A0A502H356"/>
<reference evidence="4 5" key="1">
    <citation type="journal article" date="2019" name="Environ. Microbiol.">
        <title>Species interactions and distinct microbial communities in high Arctic permafrost affected cryosols are associated with the CH4 and CO2 gas fluxes.</title>
        <authorList>
            <person name="Altshuler I."/>
            <person name="Hamel J."/>
            <person name="Turney S."/>
            <person name="Magnuson E."/>
            <person name="Levesque R."/>
            <person name="Greer C."/>
            <person name="Whyte L.G."/>
        </authorList>
    </citation>
    <scope>NUCLEOTIDE SEQUENCE [LARGE SCALE GENOMIC DNA]</scope>
    <source>
        <strain evidence="4 5">E3</strain>
    </source>
</reference>